<evidence type="ECO:0000313" key="17">
    <source>
        <dbReference type="Proteomes" id="UP000261540"/>
    </source>
</evidence>
<proteinExistence type="inferred from homology"/>
<keyword evidence="10" id="KW-0804">Transcription</keyword>
<reference evidence="16" key="1">
    <citation type="submission" date="2025-08" db="UniProtKB">
        <authorList>
            <consortium name="Ensembl"/>
        </authorList>
    </citation>
    <scope>IDENTIFICATION</scope>
</reference>
<dbReference type="Gene3D" id="3.30.160.60">
    <property type="entry name" value="Classic Zinc Finger"/>
    <property type="match status" value="3"/>
</dbReference>
<keyword evidence="6 12" id="KW-0863">Zinc-finger</keyword>
<evidence type="ECO:0000256" key="5">
    <source>
        <dbReference type="ARBA" id="ARBA00022737"/>
    </source>
</evidence>
<feature type="coiled-coil region" evidence="13">
    <location>
        <begin position="39"/>
        <end position="66"/>
    </location>
</feature>
<dbReference type="GO" id="GO:0000977">
    <property type="term" value="F:RNA polymerase II transcription regulatory region sequence-specific DNA binding"/>
    <property type="evidence" value="ECO:0007669"/>
    <property type="project" value="TreeGrafter"/>
</dbReference>
<evidence type="ECO:0000256" key="12">
    <source>
        <dbReference type="PROSITE-ProRule" id="PRU00042"/>
    </source>
</evidence>
<keyword evidence="5" id="KW-0677">Repeat</keyword>
<dbReference type="Proteomes" id="UP000261540">
    <property type="component" value="Unplaced"/>
</dbReference>
<evidence type="ECO:0000313" key="16">
    <source>
        <dbReference type="Ensembl" id="ENSPKIP00000024040.1"/>
    </source>
</evidence>
<dbReference type="FunFam" id="3.30.160.60:FF:000303">
    <property type="entry name" value="Zinc finger protein 41"/>
    <property type="match status" value="1"/>
</dbReference>
<comment type="function">
    <text evidence="1">May be involved in transcriptional regulation.</text>
</comment>
<protein>
    <recommendedName>
        <fullName evidence="15">C2H2-type domain-containing protein</fullName>
    </recommendedName>
</protein>
<keyword evidence="9" id="KW-0238">DNA-binding</keyword>
<feature type="compositionally biased region" description="Basic and acidic residues" evidence="14">
    <location>
        <begin position="92"/>
        <end position="104"/>
    </location>
</feature>
<dbReference type="Ensembl" id="ENSPKIT00000004741.1">
    <property type="protein sequence ID" value="ENSPKIP00000024040.1"/>
    <property type="gene ID" value="ENSPKIG00000007454.1"/>
</dbReference>
<feature type="region of interest" description="Disordered" evidence="14">
    <location>
        <begin position="158"/>
        <end position="193"/>
    </location>
</feature>
<evidence type="ECO:0000259" key="15">
    <source>
        <dbReference type="PROSITE" id="PS50157"/>
    </source>
</evidence>
<keyword evidence="17" id="KW-1185">Reference proteome</keyword>
<keyword evidence="7" id="KW-0862">Zinc</keyword>
<sequence>MDPGVLFLKYELASTIEQAIRCAVETVLQETAKVVDVRLAEARSAAAESHRENRSLRERLEMTESELKAVRFYMSAAERNIKQCLLLNRDRPHSPITDRTRAEDPLEGVRSGSPDPLSGTDASRRYVQSFGDPCARAQILKSSRSVVLCLPTVQSGWTRPGNNRRRVGSQTDASSMPCLGQSSRPQTQLLRTGDDQSNELYSAAEEGVEEGYTGTKQRTAGFHQLEATETPRFQFEKSSPAASHVSELSLIQVLDDGVIKVEDESCCEPDLVRADSDQAPQLVLPLPTAADTQSVEHPEPAEAQLVLHGLPQSPDKVHLCSVCGRGFRRFYNLKTHQRIHTGERPYPCRYCEKRFRHLDSLHKHQRIHTGERPYRCAQCGCCFRELGHLKKHRLTHANVPPVLPDPAHNLHDPAHGLHDPSHFPPYPIHAPPPVSSGHVWPHVASQPPNLI</sequence>
<evidence type="ECO:0000256" key="4">
    <source>
        <dbReference type="ARBA" id="ARBA00022723"/>
    </source>
</evidence>
<dbReference type="AlphaFoldDB" id="A0A3B3S1M6"/>
<feature type="domain" description="C2H2-type" evidence="15">
    <location>
        <begin position="374"/>
        <end position="401"/>
    </location>
</feature>
<evidence type="ECO:0000256" key="8">
    <source>
        <dbReference type="ARBA" id="ARBA00023015"/>
    </source>
</evidence>
<accession>A0A3B3S1M6</accession>
<feature type="compositionally biased region" description="Polar residues" evidence="14">
    <location>
        <begin position="168"/>
        <end position="190"/>
    </location>
</feature>
<dbReference type="GO" id="GO:0000981">
    <property type="term" value="F:DNA-binding transcription factor activity, RNA polymerase II-specific"/>
    <property type="evidence" value="ECO:0007669"/>
    <property type="project" value="TreeGrafter"/>
</dbReference>
<evidence type="ECO:0000256" key="13">
    <source>
        <dbReference type="SAM" id="Coils"/>
    </source>
</evidence>
<evidence type="ECO:0000256" key="1">
    <source>
        <dbReference type="ARBA" id="ARBA00003767"/>
    </source>
</evidence>
<dbReference type="GeneTree" id="ENSGT01150000286953"/>
<dbReference type="GO" id="GO:0008270">
    <property type="term" value="F:zinc ion binding"/>
    <property type="evidence" value="ECO:0007669"/>
    <property type="project" value="UniProtKB-KW"/>
</dbReference>
<keyword evidence="13" id="KW-0175">Coiled coil</keyword>
<organism evidence="16 17">
    <name type="scientific">Paramormyrops kingsleyae</name>
    <dbReference type="NCBI Taxonomy" id="1676925"/>
    <lineage>
        <taxon>Eukaryota</taxon>
        <taxon>Metazoa</taxon>
        <taxon>Chordata</taxon>
        <taxon>Craniata</taxon>
        <taxon>Vertebrata</taxon>
        <taxon>Euteleostomi</taxon>
        <taxon>Actinopterygii</taxon>
        <taxon>Neopterygii</taxon>
        <taxon>Teleostei</taxon>
        <taxon>Osteoglossocephala</taxon>
        <taxon>Osteoglossomorpha</taxon>
        <taxon>Osteoglossiformes</taxon>
        <taxon>Mormyridae</taxon>
        <taxon>Paramormyrops</taxon>
    </lineage>
</organism>
<feature type="domain" description="C2H2-type" evidence="15">
    <location>
        <begin position="318"/>
        <end position="345"/>
    </location>
</feature>
<feature type="domain" description="C2H2-type" evidence="15">
    <location>
        <begin position="346"/>
        <end position="373"/>
    </location>
</feature>
<dbReference type="PROSITE" id="PS00028">
    <property type="entry name" value="ZINC_FINGER_C2H2_1"/>
    <property type="match status" value="3"/>
</dbReference>
<dbReference type="SUPFAM" id="SSF57667">
    <property type="entry name" value="beta-beta-alpha zinc fingers"/>
    <property type="match status" value="2"/>
</dbReference>
<keyword evidence="11" id="KW-0539">Nucleus</keyword>
<keyword evidence="4" id="KW-0479">Metal-binding</keyword>
<dbReference type="PANTHER" id="PTHR14196:SF12">
    <property type="entry name" value="ZINC FINGER PROTEIN 208-LIKE"/>
    <property type="match status" value="1"/>
</dbReference>
<reference evidence="16" key="2">
    <citation type="submission" date="2025-09" db="UniProtKB">
        <authorList>
            <consortium name="Ensembl"/>
        </authorList>
    </citation>
    <scope>IDENTIFICATION</scope>
</reference>
<comment type="similarity">
    <text evidence="3">Belongs to the krueppel C2H2-type zinc-finger protein family.</text>
</comment>
<evidence type="ECO:0000256" key="14">
    <source>
        <dbReference type="SAM" id="MobiDB-lite"/>
    </source>
</evidence>
<dbReference type="InterPro" id="IPR050717">
    <property type="entry name" value="C2H2-ZF_Transcription_Reg"/>
</dbReference>
<dbReference type="InterPro" id="IPR036236">
    <property type="entry name" value="Znf_C2H2_sf"/>
</dbReference>
<dbReference type="FunFam" id="3.30.160.60:FF:000624">
    <property type="entry name" value="zinc finger protein 697"/>
    <property type="match status" value="1"/>
</dbReference>
<dbReference type="PROSITE" id="PS50157">
    <property type="entry name" value="ZINC_FINGER_C2H2_2"/>
    <property type="match status" value="3"/>
</dbReference>
<name>A0A3B3S1M6_9TELE</name>
<dbReference type="PANTHER" id="PTHR14196">
    <property type="entry name" value="ODD-SKIPPED - RELATED"/>
    <property type="match status" value="1"/>
</dbReference>
<keyword evidence="8" id="KW-0805">Transcription regulation</keyword>
<evidence type="ECO:0000256" key="7">
    <source>
        <dbReference type="ARBA" id="ARBA00022833"/>
    </source>
</evidence>
<evidence type="ECO:0000256" key="2">
    <source>
        <dbReference type="ARBA" id="ARBA00004123"/>
    </source>
</evidence>
<feature type="region of interest" description="Disordered" evidence="14">
    <location>
        <begin position="92"/>
        <end position="124"/>
    </location>
</feature>
<evidence type="ECO:0000256" key="3">
    <source>
        <dbReference type="ARBA" id="ARBA00006991"/>
    </source>
</evidence>
<dbReference type="FunFam" id="3.30.160.60:FF:000966">
    <property type="entry name" value="ZFP90 zinc finger protein"/>
    <property type="match status" value="1"/>
</dbReference>
<comment type="subcellular location">
    <subcellularLocation>
        <location evidence="2">Nucleus</location>
    </subcellularLocation>
</comment>
<dbReference type="Pfam" id="PF00096">
    <property type="entry name" value="zf-C2H2"/>
    <property type="match status" value="2"/>
</dbReference>
<evidence type="ECO:0000256" key="9">
    <source>
        <dbReference type="ARBA" id="ARBA00023125"/>
    </source>
</evidence>
<evidence type="ECO:0000256" key="10">
    <source>
        <dbReference type="ARBA" id="ARBA00023163"/>
    </source>
</evidence>
<dbReference type="SMART" id="SM00355">
    <property type="entry name" value="ZnF_C2H2"/>
    <property type="match status" value="3"/>
</dbReference>
<evidence type="ECO:0000256" key="11">
    <source>
        <dbReference type="ARBA" id="ARBA00023242"/>
    </source>
</evidence>
<dbReference type="GO" id="GO:0005634">
    <property type="term" value="C:nucleus"/>
    <property type="evidence" value="ECO:0007669"/>
    <property type="project" value="UniProtKB-SubCell"/>
</dbReference>
<dbReference type="InterPro" id="IPR013087">
    <property type="entry name" value="Znf_C2H2_type"/>
</dbReference>
<evidence type="ECO:0000256" key="6">
    <source>
        <dbReference type="ARBA" id="ARBA00022771"/>
    </source>
</evidence>